<reference evidence="1" key="1">
    <citation type="submission" date="2018-02" db="EMBL/GenBank/DDBJ databases">
        <title>Rhizophora mucronata_Transcriptome.</title>
        <authorList>
            <person name="Meera S.P."/>
            <person name="Sreeshan A."/>
            <person name="Augustine A."/>
        </authorList>
    </citation>
    <scope>NUCLEOTIDE SEQUENCE</scope>
    <source>
        <tissue evidence="1">Leaf</tissue>
    </source>
</reference>
<dbReference type="AlphaFoldDB" id="A0A2P2R590"/>
<dbReference type="EMBL" id="GGEC01093810">
    <property type="protein sequence ID" value="MBX74294.1"/>
    <property type="molecule type" value="Transcribed_RNA"/>
</dbReference>
<protein>
    <submittedName>
        <fullName evidence="1">Uncharacterized protein</fullName>
    </submittedName>
</protein>
<name>A0A2P2R590_RHIMU</name>
<sequence>MIGYRNVSSSFICIITLGFFINPDMHGLGCLLP</sequence>
<accession>A0A2P2R590</accession>
<organism evidence="1">
    <name type="scientific">Rhizophora mucronata</name>
    <name type="common">Asiatic mangrove</name>
    <dbReference type="NCBI Taxonomy" id="61149"/>
    <lineage>
        <taxon>Eukaryota</taxon>
        <taxon>Viridiplantae</taxon>
        <taxon>Streptophyta</taxon>
        <taxon>Embryophyta</taxon>
        <taxon>Tracheophyta</taxon>
        <taxon>Spermatophyta</taxon>
        <taxon>Magnoliopsida</taxon>
        <taxon>eudicotyledons</taxon>
        <taxon>Gunneridae</taxon>
        <taxon>Pentapetalae</taxon>
        <taxon>rosids</taxon>
        <taxon>fabids</taxon>
        <taxon>Malpighiales</taxon>
        <taxon>Rhizophoraceae</taxon>
        <taxon>Rhizophora</taxon>
    </lineage>
</organism>
<proteinExistence type="predicted"/>
<evidence type="ECO:0000313" key="1">
    <source>
        <dbReference type="EMBL" id="MBX74294.1"/>
    </source>
</evidence>